<gene>
    <name evidence="1" type="ordered locus">Bsel_1143</name>
</gene>
<keyword evidence="2" id="KW-1185">Reference proteome</keyword>
<sequence length="40" mass="4652">MREKYAFLKERKTIFFGAGEVPQIGKQYHIVLTGRIALLQ</sequence>
<organism evidence="1 2">
    <name type="scientific">Bacillus selenitireducens (strain ATCC 700615 / DSM 15326 / MLS10)</name>
    <dbReference type="NCBI Taxonomy" id="439292"/>
    <lineage>
        <taxon>Bacteria</taxon>
        <taxon>Bacillati</taxon>
        <taxon>Bacillota</taxon>
        <taxon>Bacilli</taxon>
        <taxon>Bacillales</taxon>
        <taxon>Bacillaceae</taxon>
        <taxon>Salisediminibacterium</taxon>
    </lineage>
</organism>
<evidence type="ECO:0000313" key="2">
    <source>
        <dbReference type="Proteomes" id="UP000000271"/>
    </source>
</evidence>
<dbReference type="AlphaFoldDB" id="D6Y156"/>
<accession>D6Y156</accession>
<dbReference type="EMBL" id="CP001791">
    <property type="protein sequence ID" value="ADH98660.1"/>
    <property type="molecule type" value="Genomic_DNA"/>
</dbReference>
<reference evidence="1" key="1">
    <citation type="submission" date="2009-10" db="EMBL/GenBank/DDBJ databases">
        <title>Complete sequence of Bacillus selenitireducens MLS10.</title>
        <authorList>
            <consortium name="US DOE Joint Genome Institute"/>
            <person name="Lucas S."/>
            <person name="Copeland A."/>
            <person name="Lapidus A."/>
            <person name="Glavina del Rio T."/>
            <person name="Dalin E."/>
            <person name="Tice H."/>
            <person name="Bruce D."/>
            <person name="Goodwin L."/>
            <person name="Pitluck S."/>
            <person name="Sims D."/>
            <person name="Brettin T."/>
            <person name="Detter J.C."/>
            <person name="Han C."/>
            <person name="Larimer F."/>
            <person name="Land M."/>
            <person name="Hauser L."/>
            <person name="Kyrpides N."/>
            <person name="Ovchinnikova G."/>
            <person name="Stolz J."/>
        </authorList>
    </citation>
    <scope>NUCLEOTIDE SEQUENCE [LARGE SCALE GENOMIC DNA]</scope>
    <source>
        <strain evidence="1">MLS10</strain>
    </source>
</reference>
<name>D6Y156_BACIE</name>
<dbReference type="HOGENOM" id="CLU_3284933_0_0_9"/>
<dbReference type="KEGG" id="bse:Bsel_1143"/>
<dbReference type="Proteomes" id="UP000000271">
    <property type="component" value="Chromosome"/>
</dbReference>
<protein>
    <submittedName>
        <fullName evidence="1">Uncharacterized protein</fullName>
    </submittedName>
</protein>
<evidence type="ECO:0000313" key="1">
    <source>
        <dbReference type="EMBL" id="ADH98660.1"/>
    </source>
</evidence>
<proteinExistence type="predicted"/>